<protein>
    <submittedName>
        <fullName evidence="1">Uncharacterized protein</fullName>
    </submittedName>
</protein>
<proteinExistence type="predicted"/>
<organism evidence="1">
    <name type="scientific">mine drainage metagenome</name>
    <dbReference type="NCBI Taxonomy" id="410659"/>
    <lineage>
        <taxon>unclassified sequences</taxon>
        <taxon>metagenomes</taxon>
        <taxon>ecological metagenomes</taxon>
    </lineage>
</organism>
<comment type="caution">
    <text evidence="1">The sequence shown here is derived from an EMBL/GenBank/DDBJ whole genome shotgun (WGS) entry which is preliminary data.</text>
</comment>
<evidence type="ECO:0000313" key="1">
    <source>
        <dbReference type="EMBL" id="OIR15365.1"/>
    </source>
</evidence>
<dbReference type="AlphaFoldDB" id="A0A1J5TG98"/>
<accession>A0A1J5TG98</accession>
<sequence>MKLVALLLYIAEQKQKSLETMEQLFGRLMLPRKNRQ</sequence>
<name>A0A1J5TG98_9ZZZZ</name>
<reference evidence="1" key="1">
    <citation type="submission" date="2016-10" db="EMBL/GenBank/DDBJ databases">
        <title>Sequence of Gallionella enrichment culture.</title>
        <authorList>
            <person name="Poehlein A."/>
            <person name="Muehling M."/>
            <person name="Daniel R."/>
        </authorList>
    </citation>
    <scope>NUCLEOTIDE SEQUENCE</scope>
</reference>
<dbReference type="EMBL" id="MLJW01000009">
    <property type="protein sequence ID" value="OIR15365.1"/>
    <property type="molecule type" value="Genomic_DNA"/>
</dbReference>
<gene>
    <name evidence="1" type="ORF">GALL_36870</name>
</gene>